<dbReference type="EMBL" id="CP007139">
    <property type="protein sequence ID" value="AIE85754.1"/>
    <property type="molecule type" value="Genomic_DNA"/>
</dbReference>
<dbReference type="Pfam" id="PF08327">
    <property type="entry name" value="AHSA1"/>
    <property type="match status" value="1"/>
</dbReference>
<dbReference type="Gene3D" id="3.30.530.20">
    <property type="match status" value="1"/>
</dbReference>
<dbReference type="eggNOG" id="COG3832">
    <property type="taxonomic scope" value="Bacteria"/>
</dbReference>
<dbReference type="Proteomes" id="UP000027982">
    <property type="component" value="Chromosome"/>
</dbReference>
<evidence type="ECO:0000256" key="1">
    <source>
        <dbReference type="ARBA" id="ARBA00006817"/>
    </source>
</evidence>
<sequence>MLSATAMGQAERRLEKSAVIDAPVAEVWKAWTTAEGLQSFMCQKATVDLKLNGRFEIEFSTDPPIGRHGSEGCKVLSYIPEKMLSFTWNAPPDQPVMRLRHTFVVLQFTPQGDKTRIDLSQGGWGTGPESDKTYAYFDEAWPVVLSWCQQRFKSGPIVRPASGKVSPPPDLSAMDQIGRLVGGVWRGEVKSPDGKPVIIEFKYRRHQDGNGIIGEGWIGKGRKDGVRVNSMFGLDPETKSVYYLDNHGSGTVYWGHVTMEGKDVAFVFGPAGGDMNAFTSRSRFLDNDSLASIIRNSKGEEVVGLTLKRVK</sequence>
<dbReference type="SUPFAM" id="SSF55961">
    <property type="entry name" value="Bet v1-like"/>
    <property type="match status" value="1"/>
</dbReference>
<proteinExistence type="inferred from homology"/>
<evidence type="ECO:0000313" key="4">
    <source>
        <dbReference type="Proteomes" id="UP000027982"/>
    </source>
</evidence>
<name>A0A068NVW7_FIMGI</name>
<dbReference type="KEGG" id="fgi:OP10G_2386"/>
<dbReference type="InterPro" id="IPR013538">
    <property type="entry name" value="ASHA1/2-like_C"/>
</dbReference>
<accession>A0A068NVW7</accession>
<dbReference type="CDD" id="cd07814">
    <property type="entry name" value="SRPBCC_CalC_Aha1-like"/>
    <property type="match status" value="1"/>
</dbReference>
<comment type="similarity">
    <text evidence="1">Belongs to the AHA1 family.</text>
</comment>
<organism evidence="3 4">
    <name type="scientific">Fimbriimonas ginsengisoli Gsoil 348</name>
    <dbReference type="NCBI Taxonomy" id="661478"/>
    <lineage>
        <taxon>Bacteria</taxon>
        <taxon>Bacillati</taxon>
        <taxon>Armatimonadota</taxon>
        <taxon>Fimbriimonadia</taxon>
        <taxon>Fimbriimonadales</taxon>
        <taxon>Fimbriimonadaceae</taxon>
        <taxon>Fimbriimonas</taxon>
    </lineage>
</organism>
<dbReference type="InterPro" id="IPR023393">
    <property type="entry name" value="START-like_dom_sf"/>
</dbReference>
<gene>
    <name evidence="3" type="ORF">OP10G_2386</name>
</gene>
<reference evidence="3 4" key="1">
    <citation type="journal article" date="2014" name="PLoS ONE">
        <title>The first complete genome sequence of the class fimbriimonadia in the phylum armatimonadetes.</title>
        <authorList>
            <person name="Hu Z.Y."/>
            <person name="Wang Y.Z."/>
            <person name="Im W.T."/>
            <person name="Wang S.Y."/>
            <person name="Zhao G.P."/>
            <person name="Zheng H.J."/>
            <person name="Quan Z.X."/>
        </authorList>
    </citation>
    <scope>NUCLEOTIDE SEQUENCE [LARGE SCALE GENOMIC DNA]</scope>
    <source>
        <strain evidence="3">Gsoil 348</strain>
    </source>
</reference>
<keyword evidence="4" id="KW-1185">Reference proteome</keyword>
<dbReference type="STRING" id="661478.OP10G_2386"/>
<protein>
    <recommendedName>
        <fullName evidence="2">Activator of Hsp90 ATPase homologue 1/2-like C-terminal domain-containing protein</fullName>
    </recommendedName>
</protein>
<dbReference type="AlphaFoldDB" id="A0A068NVW7"/>
<evidence type="ECO:0000313" key="3">
    <source>
        <dbReference type="EMBL" id="AIE85754.1"/>
    </source>
</evidence>
<evidence type="ECO:0000259" key="2">
    <source>
        <dbReference type="Pfam" id="PF08327"/>
    </source>
</evidence>
<dbReference type="HOGENOM" id="CLU_893566_0_0_0"/>
<feature type="domain" description="Activator of Hsp90 ATPase homologue 1/2-like C-terminal" evidence="2">
    <location>
        <begin position="21"/>
        <end position="144"/>
    </location>
</feature>